<evidence type="ECO:0000313" key="1">
    <source>
        <dbReference type="EMBL" id="WGH21888.1"/>
    </source>
</evidence>
<evidence type="ECO:0008006" key="3">
    <source>
        <dbReference type="Google" id="ProtNLM"/>
    </source>
</evidence>
<gene>
    <name evidence="1" type="primary">3</name>
    <name evidence="1" type="ORF">SEA_TROGGLEHUMPER_3</name>
</gene>
<name>A0AAF0GNJ3_9CAUD</name>
<dbReference type="EMBL" id="OQ709222">
    <property type="protein sequence ID" value="WGH21888.1"/>
    <property type="molecule type" value="Genomic_DNA"/>
</dbReference>
<keyword evidence="2" id="KW-1185">Reference proteome</keyword>
<reference evidence="1" key="1">
    <citation type="submission" date="2023-03" db="EMBL/GenBank/DDBJ databases">
        <authorList>
            <person name="Aguilar E."/>
            <person name="Antigua R."/>
            <person name="Antonino C."/>
            <person name="Bisram R."/>
            <person name="Chen J."/>
            <person name="Davilmar B."/>
            <person name="Del R.K."/>
            <person name="Germosen J."/>
            <person name="Hernandez J."/>
            <person name="Kelloggs L."/>
            <person name="Lema C."/>
            <person name="Li J."/>
            <person name="Melendez A."/>
            <person name="Mohammed I."/>
            <person name="Ryan A."/>
            <person name="Singh S."/>
            <person name="Tariq H."/>
            <person name="Golebiewska U.P."/>
            <person name="Russell D.A."/>
            <person name="Jacobs-Sera D."/>
            <person name="Hatfull G.F."/>
        </authorList>
    </citation>
    <scope>NUCLEOTIDE SEQUENCE</scope>
</reference>
<evidence type="ECO:0000313" key="2">
    <source>
        <dbReference type="Proteomes" id="UP001242841"/>
    </source>
</evidence>
<sequence>MAVEPDAAHGIRDYAPIFGLFSCRCGEKFASADALDMHLADIERD</sequence>
<protein>
    <recommendedName>
        <fullName evidence="3">C2H2-type domain-containing protein</fullName>
    </recommendedName>
</protein>
<dbReference type="Proteomes" id="UP001242841">
    <property type="component" value="Segment"/>
</dbReference>
<organism evidence="1 2">
    <name type="scientific">Rhodococcus phage Trogglehumper</name>
    <dbReference type="NCBI Taxonomy" id="3038381"/>
    <lineage>
        <taxon>Viruses</taxon>
        <taxon>Duplodnaviria</taxon>
        <taxon>Heunggongvirae</taxon>
        <taxon>Uroviricota</taxon>
        <taxon>Caudoviricetes</taxon>
        <taxon>Caudoviricetes incertae sedis</taxon>
        <taxon>Trogglehumpervirus</taxon>
        <taxon>Trogglehumpervirus trogglehumper</taxon>
    </lineage>
</organism>
<accession>A0AAF0GNJ3</accession>
<proteinExistence type="predicted"/>